<evidence type="ECO:0000256" key="2">
    <source>
        <dbReference type="SAM" id="MobiDB-lite"/>
    </source>
</evidence>
<evidence type="ECO:0000256" key="1">
    <source>
        <dbReference type="ARBA" id="ARBA00009003"/>
    </source>
</evidence>
<dbReference type="EMBL" id="BTGD01000016">
    <property type="protein sequence ID" value="GMM57833.1"/>
    <property type="molecule type" value="Genomic_DNA"/>
</dbReference>
<comment type="caution">
    <text evidence="3">The sequence shown here is derived from an EMBL/GenBank/DDBJ whole genome shotgun (WGS) entry which is preliminary data.</text>
</comment>
<reference evidence="3 4" key="1">
    <citation type="journal article" date="2023" name="Elife">
        <title>Identification of key yeast species and microbe-microbe interactions impacting larval growth of Drosophila in the wild.</title>
        <authorList>
            <person name="Mure A."/>
            <person name="Sugiura Y."/>
            <person name="Maeda R."/>
            <person name="Honda K."/>
            <person name="Sakurai N."/>
            <person name="Takahashi Y."/>
            <person name="Watada M."/>
            <person name="Katoh T."/>
            <person name="Gotoh A."/>
            <person name="Gotoh Y."/>
            <person name="Taniguchi I."/>
            <person name="Nakamura K."/>
            <person name="Hayashi T."/>
            <person name="Katayama T."/>
            <person name="Uemura T."/>
            <person name="Hattori Y."/>
        </authorList>
    </citation>
    <scope>NUCLEOTIDE SEQUENCE [LARGE SCALE GENOMIC DNA]</scope>
    <source>
        <strain evidence="3 4">KH-74</strain>
    </source>
</reference>
<gene>
    <name evidence="3" type="ORF">DAKH74_044490</name>
</gene>
<protein>
    <submittedName>
        <fullName evidence="3">Initiation-specific alpha-1,6-mannosyltransferase</fullName>
    </submittedName>
</protein>
<dbReference type="GO" id="GO:0000009">
    <property type="term" value="F:alpha-1,6-mannosyltransferase activity"/>
    <property type="evidence" value="ECO:0007669"/>
    <property type="project" value="InterPro"/>
</dbReference>
<dbReference type="Pfam" id="PF04488">
    <property type="entry name" value="Gly_transf_sug"/>
    <property type="match status" value="1"/>
</dbReference>
<sequence length="484" mass="54073">MALLNLIASRRVRLLALAAVATLLLMNSSLFSNGYRRQFEQEPPVYLPTTSHADVNMREVSSAAAAAVAASAGLHTLRDQLAYVFPYNAESMIPRSVWQTWKTSPSDPQFPANYKHCHKKWTSACKDAGYSYNMLTDSDAMALLESVYAETPLVIKAYKLLPTAILRADFFRYLILFARGGIYSDMDTRPLKALGKWSSVEEKYLAHIAELSTEAYIPYKDINRNRMPAKASVKEPGLVIGIEADPDRDDWDDWYARRIQFCQWTIQAKPGHPALRELILNITATTLHSVPGPLRDSDDNSNLFDTAHSDDYNVNRRAKRGSDPLYKHNEAKVKKNVDGTDIMNWTGPGIFSDIIFEYLTNTLQHNNDIVLLNTDLQTPTAQNEDLTKSIKRFYKTINAALQTSGTVAWEFFAFLRNPVLVDDVMVLPITSFSPGVGQMEAKGTDDPMAFVEHMFSGSWKDEADGNKPAENAPKVNGGIPPVPA</sequence>
<organism evidence="3 4">
    <name type="scientific">Maudiozyma humilis</name>
    <name type="common">Sour dough yeast</name>
    <name type="synonym">Kazachstania humilis</name>
    <dbReference type="NCBI Taxonomy" id="51915"/>
    <lineage>
        <taxon>Eukaryota</taxon>
        <taxon>Fungi</taxon>
        <taxon>Dikarya</taxon>
        <taxon>Ascomycota</taxon>
        <taxon>Saccharomycotina</taxon>
        <taxon>Saccharomycetes</taxon>
        <taxon>Saccharomycetales</taxon>
        <taxon>Saccharomycetaceae</taxon>
        <taxon>Maudiozyma</taxon>
    </lineage>
</organism>
<proteinExistence type="inferred from homology"/>
<comment type="similarity">
    <text evidence="1">Belongs to the glycosyltransferase 32 family.</text>
</comment>
<dbReference type="InterPro" id="IPR039367">
    <property type="entry name" value="Och1-like"/>
</dbReference>
<dbReference type="PANTHER" id="PTHR31834">
    <property type="entry name" value="INITIATION-SPECIFIC ALPHA-1,6-MANNOSYLTRANSFERASE"/>
    <property type="match status" value="1"/>
</dbReference>
<evidence type="ECO:0000313" key="4">
    <source>
        <dbReference type="Proteomes" id="UP001377567"/>
    </source>
</evidence>
<dbReference type="SUPFAM" id="SSF53448">
    <property type="entry name" value="Nucleotide-diphospho-sugar transferases"/>
    <property type="match status" value="1"/>
</dbReference>
<dbReference type="Gene3D" id="3.90.550.20">
    <property type="match status" value="1"/>
</dbReference>
<name>A0AAV5S2Q3_MAUHU</name>
<keyword evidence="4" id="KW-1185">Reference proteome</keyword>
<dbReference type="InterPro" id="IPR007577">
    <property type="entry name" value="GlycoTrfase_DXD_sugar-bd_CS"/>
</dbReference>
<dbReference type="Proteomes" id="UP001377567">
    <property type="component" value="Unassembled WGS sequence"/>
</dbReference>
<feature type="region of interest" description="Disordered" evidence="2">
    <location>
        <begin position="459"/>
        <end position="484"/>
    </location>
</feature>
<dbReference type="AlphaFoldDB" id="A0AAV5S2Q3"/>
<evidence type="ECO:0000313" key="3">
    <source>
        <dbReference type="EMBL" id="GMM57833.1"/>
    </source>
</evidence>
<dbReference type="GO" id="GO:0000136">
    <property type="term" value="C:mannan polymerase complex"/>
    <property type="evidence" value="ECO:0007669"/>
    <property type="project" value="TreeGrafter"/>
</dbReference>
<dbReference type="GO" id="GO:0006487">
    <property type="term" value="P:protein N-linked glycosylation"/>
    <property type="evidence" value="ECO:0007669"/>
    <property type="project" value="TreeGrafter"/>
</dbReference>
<dbReference type="InterPro" id="IPR029044">
    <property type="entry name" value="Nucleotide-diphossugar_trans"/>
</dbReference>
<accession>A0AAV5S2Q3</accession>
<dbReference type="PANTHER" id="PTHR31834:SF1">
    <property type="entry name" value="INITIATION-SPECIFIC ALPHA-1,6-MANNOSYLTRANSFERASE"/>
    <property type="match status" value="1"/>
</dbReference>